<feature type="modified residue" description="Phosphohistidine" evidence="1">
    <location>
        <position position="197"/>
    </location>
</feature>
<dbReference type="SUPFAM" id="SSF52172">
    <property type="entry name" value="CheY-like"/>
    <property type="match status" value="1"/>
</dbReference>
<reference evidence="5 6" key="1">
    <citation type="submission" date="2016-10" db="EMBL/GenBank/DDBJ databases">
        <authorList>
            <person name="Varghese N."/>
            <person name="Submissions S."/>
        </authorList>
    </citation>
    <scope>NUCLEOTIDE SEQUENCE [LARGE SCALE GENOMIC DNA]</scope>
    <source>
        <strain evidence="5 6">DSM 1741</strain>
    </source>
</reference>
<evidence type="ECO:0000256" key="1">
    <source>
        <dbReference type="PROSITE-ProRule" id="PRU00110"/>
    </source>
</evidence>
<keyword evidence="2" id="KW-0597">Phosphoprotein</keyword>
<organism evidence="5 6">
    <name type="scientific">Desulfomicrobium norvegicum (strain DSM 1741 / NCIMB 8310)</name>
    <name type="common">Desulfovibrio baculatus (strain Norway 4)</name>
    <name type="synonym">Desulfovibrio desulfuricans (strain Norway 4)</name>
    <dbReference type="NCBI Taxonomy" id="52561"/>
    <lineage>
        <taxon>Bacteria</taxon>
        <taxon>Pseudomonadati</taxon>
        <taxon>Thermodesulfobacteriota</taxon>
        <taxon>Desulfovibrionia</taxon>
        <taxon>Desulfovibrionales</taxon>
        <taxon>Desulfomicrobiaceae</taxon>
        <taxon>Desulfomicrobium</taxon>
    </lineage>
</organism>
<dbReference type="PROSITE" id="PS50110">
    <property type="entry name" value="RESPONSE_REGULATORY"/>
    <property type="match status" value="1"/>
</dbReference>
<dbReference type="InterPro" id="IPR052048">
    <property type="entry name" value="ST_Response_Regulator"/>
</dbReference>
<evidence type="ECO:0000259" key="4">
    <source>
        <dbReference type="PROSITE" id="PS50894"/>
    </source>
</evidence>
<evidence type="ECO:0000256" key="2">
    <source>
        <dbReference type="PROSITE-ProRule" id="PRU00169"/>
    </source>
</evidence>
<dbReference type="Pfam" id="PF00072">
    <property type="entry name" value="Response_reg"/>
    <property type="match status" value="1"/>
</dbReference>
<name>A0A8G2F8P4_DESNO</name>
<feature type="domain" description="Response regulatory" evidence="3">
    <location>
        <begin position="12"/>
        <end position="141"/>
    </location>
</feature>
<proteinExistence type="predicted"/>
<dbReference type="InterPro" id="IPR001789">
    <property type="entry name" value="Sig_transdc_resp-reg_receiver"/>
</dbReference>
<evidence type="ECO:0000313" key="6">
    <source>
        <dbReference type="Proteomes" id="UP000199581"/>
    </source>
</evidence>
<dbReference type="Pfam" id="PF01627">
    <property type="entry name" value="Hpt"/>
    <property type="match status" value="1"/>
</dbReference>
<dbReference type="Gene3D" id="3.40.50.2300">
    <property type="match status" value="1"/>
</dbReference>
<dbReference type="GO" id="GO:0004672">
    <property type="term" value="F:protein kinase activity"/>
    <property type="evidence" value="ECO:0007669"/>
    <property type="project" value="UniProtKB-ARBA"/>
</dbReference>
<keyword evidence="6" id="KW-1185">Reference proteome</keyword>
<dbReference type="PANTHER" id="PTHR43228">
    <property type="entry name" value="TWO-COMPONENT RESPONSE REGULATOR"/>
    <property type="match status" value="1"/>
</dbReference>
<dbReference type="SMART" id="SM00448">
    <property type="entry name" value="REC"/>
    <property type="match status" value="1"/>
</dbReference>
<dbReference type="InterPro" id="IPR011006">
    <property type="entry name" value="CheY-like_superfamily"/>
</dbReference>
<dbReference type="InterPro" id="IPR036641">
    <property type="entry name" value="HPT_dom_sf"/>
</dbReference>
<dbReference type="AlphaFoldDB" id="A0A8G2F8P4"/>
<protein>
    <submittedName>
        <fullName evidence="5">Hpt domain-containing protein</fullName>
    </submittedName>
</protein>
<dbReference type="InterPro" id="IPR008207">
    <property type="entry name" value="Sig_transdc_His_kin_Hpt_dom"/>
</dbReference>
<dbReference type="GO" id="GO:0000160">
    <property type="term" value="P:phosphorelay signal transduction system"/>
    <property type="evidence" value="ECO:0007669"/>
    <property type="project" value="InterPro"/>
</dbReference>
<feature type="domain" description="HPt" evidence="4">
    <location>
        <begin position="158"/>
        <end position="256"/>
    </location>
</feature>
<evidence type="ECO:0000259" key="3">
    <source>
        <dbReference type="PROSITE" id="PS50110"/>
    </source>
</evidence>
<dbReference type="SUPFAM" id="SSF47226">
    <property type="entry name" value="Histidine-containing phosphotransfer domain, HPT domain"/>
    <property type="match status" value="1"/>
</dbReference>
<dbReference type="RefSeq" id="WP_161949207.1">
    <property type="nucleotide sequence ID" value="NZ_FOTO01000014.1"/>
</dbReference>
<dbReference type="CDD" id="cd00088">
    <property type="entry name" value="HPT"/>
    <property type="match status" value="1"/>
</dbReference>
<feature type="modified residue" description="4-aspartylphosphate" evidence="2">
    <location>
        <position position="61"/>
    </location>
</feature>
<dbReference type="Gene3D" id="1.20.120.160">
    <property type="entry name" value="HPT domain"/>
    <property type="match status" value="1"/>
</dbReference>
<accession>A0A8G2F8P4</accession>
<dbReference type="PANTHER" id="PTHR43228:SF1">
    <property type="entry name" value="TWO-COMPONENT RESPONSE REGULATOR ARR22"/>
    <property type="match status" value="1"/>
</dbReference>
<comment type="caution">
    <text evidence="5">The sequence shown here is derived from an EMBL/GenBank/DDBJ whole genome shotgun (WGS) entry which is preliminary data.</text>
</comment>
<dbReference type="PROSITE" id="PS50894">
    <property type="entry name" value="HPT"/>
    <property type="match status" value="1"/>
</dbReference>
<dbReference type="CDD" id="cd17546">
    <property type="entry name" value="REC_hyHK_CKI1_RcsC-like"/>
    <property type="match status" value="1"/>
</dbReference>
<dbReference type="Proteomes" id="UP000199581">
    <property type="component" value="Unassembled WGS sequence"/>
</dbReference>
<gene>
    <name evidence="5" type="ORF">SAMN05421830_11446</name>
</gene>
<dbReference type="EMBL" id="FOTO01000014">
    <property type="protein sequence ID" value="SFM10145.1"/>
    <property type="molecule type" value="Genomic_DNA"/>
</dbReference>
<sequence length="258" mass="28640">MIESKLCSPQKSVLVVDDDEICRCVTSEVLENLGLKVDLAENADQATSLAKANSYDLILLDFHMPVMNGIDLARHLQDNGAATEDRIYLLTGEEPEAILKKMHAGSSLRIFHKPLELAQVMSYFSPRENEDPIGAATYHPLKITGFDMSHALANFLGNESAFFNVLREFPAYGAKFIFEYSTHLKNRNIKECMRLAHSLKGSSLMIGATEINILAKALESACHGASDMQRVGEIFEKMEAKILEASESIKKHLQNHSA</sequence>
<evidence type="ECO:0000313" key="5">
    <source>
        <dbReference type="EMBL" id="SFM10145.1"/>
    </source>
</evidence>